<feature type="non-terminal residue" evidence="8">
    <location>
        <position position="785"/>
    </location>
</feature>
<sequence>MKNKAKQKNEVSTQVISPSSLQSVMSNDFARYAKAVLTERAVPDVRDGMKPVQRRIIYGMYKEGNTFDKPTRKCATTVGYIMGHFHPHGDSSIYDALVRLSQNWKMEVPLVDFQGNNGCYCDKDSPAASRYTEARLAKIAELMVQDIDKNTVDMTLNFSDEELEPVVLPSRFPNLLVNGANGIAVGAVTNIPTHNFNEVIEATIYAIKNKSCTVQDLMKYIKGPDFPTGGKISQLDELKKLYETGQASFSIHCQTHLEKNLIVIDDLPYGTIKSDFVKNLDTARINQKIDNVLEIRDESSSDIRIVIEVKPGSDVQAILSFYKKKGLLKETFAANMLAIDKGHPKTMNLLEIIRAYIDHQVEVIYRRSKFLLDKANKRINILNGLIKAVDIIDPLIDLIKKSKGKQDAKNKIIEAFGFNEEQAEAIVMLNLYRINSLDYQTYVNEKKEKEKDVACLEKLLSSQDNLEKEVIKDLELINKTYIYPRKTVISSDEEKIEEVDTTALIAKEDTMVVLTRDGYLKRTNMRSYQSSLSGDALKDFPKLKNGDVMVMNIKCSTHDGILAFLASGNYIYIPVYSIPEAKWKDEGKRISLLVNNLSPSDKIVSAYIIDEFNIPTYVVICTKKSKIKRIELKNFENHKLTTRALKCFNMQEGDEVVSACVTNRNSTLICLNTSGEISSYNESEVPVVGLKAGGVKAMNTNTDISKMIALDNFETYYLGVIGDKASFILFTSDVIDTTPGRLGRKTQLVKMLKSSPLKTVDIIPIKRTEKSSSLSLVSQDSTCLI</sequence>
<dbReference type="NCBIfam" id="NF004044">
    <property type="entry name" value="PRK05561.1"/>
    <property type="match status" value="1"/>
</dbReference>
<dbReference type="EMBL" id="JADING010000096">
    <property type="protein sequence ID" value="MBO8414503.1"/>
    <property type="molecule type" value="Genomic_DNA"/>
</dbReference>
<dbReference type="InterPro" id="IPR002205">
    <property type="entry name" value="Topo_IIA_dom_A"/>
</dbReference>
<evidence type="ECO:0000256" key="6">
    <source>
        <dbReference type="PROSITE-ProRule" id="PRU01384"/>
    </source>
</evidence>
<evidence type="ECO:0000313" key="8">
    <source>
        <dbReference type="EMBL" id="MBO8414503.1"/>
    </source>
</evidence>
<evidence type="ECO:0000313" key="9">
    <source>
        <dbReference type="Proteomes" id="UP000823629"/>
    </source>
</evidence>
<evidence type="ECO:0000256" key="1">
    <source>
        <dbReference type="ARBA" id="ARBA00000185"/>
    </source>
</evidence>
<dbReference type="SUPFAM" id="SSF56719">
    <property type="entry name" value="Type II DNA topoisomerase"/>
    <property type="match status" value="1"/>
</dbReference>
<dbReference type="InterPro" id="IPR013760">
    <property type="entry name" value="Topo_IIA-like_dom_sf"/>
</dbReference>
<dbReference type="Gene3D" id="3.30.1360.40">
    <property type="match status" value="1"/>
</dbReference>
<organism evidence="8 9">
    <name type="scientific">Candidatus Scatoplasma merdavium</name>
    <dbReference type="NCBI Taxonomy" id="2840932"/>
    <lineage>
        <taxon>Bacteria</taxon>
        <taxon>Bacillati</taxon>
        <taxon>Bacillota</taxon>
        <taxon>Bacilli</taxon>
        <taxon>Bacillales</taxon>
        <taxon>Candidatus Scatoplasma</taxon>
    </lineage>
</organism>
<feature type="domain" description="Topo IIA-type catalytic" evidence="7">
    <location>
        <begin position="42"/>
        <end position="501"/>
    </location>
</feature>
<dbReference type="Pfam" id="PF03989">
    <property type="entry name" value="DNA_gyraseA_C"/>
    <property type="match status" value="3"/>
</dbReference>
<dbReference type="GO" id="GO:0005737">
    <property type="term" value="C:cytoplasm"/>
    <property type="evidence" value="ECO:0007669"/>
    <property type="project" value="TreeGrafter"/>
</dbReference>
<dbReference type="InterPro" id="IPR006691">
    <property type="entry name" value="GyrA/parC_rep"/>
</dbReference>
<dbReference type="InterPro" id="IPR013758">
    <property type="entry name" value="Topo_IIA_A/C_ab"/>
</dbReference>
<protein>
    <recommendedName>
        <fullName evidence="2">DNA topoisomerase (ATP-hydrolyzing)</fullName>
        <ecNumber evidence="2">5.6.2.2</ecNumber>
    </recommendedName>
</protein>
<dbReference type="PANTHER" id="PTHR43493">
    <property type="entry name" value="DNA GYRASE/TOPOISOMERASE SUBUNIT A"/>
    <property type="match status" value="1"/>
</dbReference>
<keyword evidence="5 6" id="KW-0413">Isomerase</keyword>
<evidence type="ECO:0000259" key="7">
    <source>
        <dbReference type="PROSITE" id="PS52040"/>
    </source>
</evidence>
<keyword evidence="4 6" id="KW-0238">DNA-binding</keyword>
<evidence type="ECO:0000256" key="5">
    <source>
        <dbReference type="ARBA" id="ARBA00023235"/>
    </source>
</evidence>
<dbReference type="EC" id="5.6.2.2" evidence="2"/>
<dbReference type="GO" id="GO:0005524">
    <property type="term" value="F:ATP binding"/>
    <property type="evidence" value="ECO:0007669"/>
    <property type="project" value="InterPro"/>
</dbReference>
<dbReference type="AlphaFoldDB" id="A0A9D9GRC7"/>
<dbReference type="InterPro" id="IPR035516">
    <property type="entry name" value="Gyrase/topoIV_suA_C"/>
</dbReference>
<evidence type="ECO:0000256" key="4">
    <source>
        <dbReference type="ARBA" id="ARBA00023125"/>
    </source>
</evidence>
<dbReference type="GO" id="GO:0034335">
    <property type="term" value="F:DNA negative supercoiling activity"/>
    <property type="evidence" value="ECO:0007669"/>
    <property type="project" value="UniProtKB-ARBA"/>
</dbReference>
<reference evidence="8" key="1">
    <citation type="submission" date="2020-10" db="EMBL/GenBank/DDBJ databases">
        <authorList>
            <person name="Gilroy R."/>
        </authorList>
    </citation>
    <scope>NUCLEOTIDE SEQUENCE</scope>
    <source>
        <strain evidence="8">1748</strain>
    </source>
</reference>
<feature type="active site" description="O-(5'-phospho-DNA)-tyrosine intermediate" evidence="6">
    <location>
        <position position="131"/>
    </location>
</feature>
<keyword evidence="3 6" id="KW-0799">Topoisomerase</keyword>
<dbReference type="PANTHER" id="PTHR43493:SF9">
    <property type="entry name" value="DNA TOPOISOMERASE 4 SUBUNIT A"/>
    <property type="match status" value="1"/>
</dbReference>
<comment type="caution">
    <text evidence="8">The sequence shown here is derived from an EMBL/GenBank/DDBJ whole genome shotgun (WGS) entry which is preliminary data.</text>
</comment>
<dbReference type="InterPro" id="IPR013757">
    <property type="entry name" value="Topo_IIA_A_a_sf"/>
</dbReference>
<dbReference type="SUPFAM" id="SSF101904">
    <property type="entry name" value="GyrA/ParC C-terminal domain-like"/>
    <property type="match status" value="1"/>
</dbReference>
<proteinExistence type="predicted"/>
<evidence type="ECO:0000256" key="3">
    <source>
        <dbReference type="ARBA" id="ARBA00023029"/>
    </source>
</evidence>
<dbReference type="Gene3D" id="2.120.10.90">
    <property type="entry name" value="DNA gyrase/topoisomerase IV, subunit A, C-terminal"/>
    <property type="match status" value="1"/>
</dbReference>
<dbReference type="CDD" id="cd00187">
    <property type="entry name" value="TOP4c"/>
    <property type="match status" value="1"/>
</dbReference>
<dbReference type="InterPro" id="IPR050220">
    <property type="entry name" value="Type_II_DNA_Topoisomerases"/>
</dbReference>
<dbReference type="SMART" id="SM00434">
    <property type="entry name" value="TOP4c"/>
    <property type="match status" value="1"/>
</dbReference>
<dbReference type="GO" id="GO:0006265">
    <property type="term" value="P:DNA topological change"/>
    <property type="evidence" value="ECO:0007669"/>
    <property type="project" value="UniProtKB-UniRule"/>
</dbReference>
<dbReference type="Gene3D" id="3.90.199.10">
    <property type="entry name" value="Topoisomerase II, domain 5"/>
    <property type="match status" value="1"/>
</dbReference>
<comment type="catalytic activity">
    <reaction evidence="1 6">
        <text>ATP-dependent breakage, passage and rejoining of double-stranded DNA.</text>
        <dbReference type="EC" id="5.6.2.2"/>
    </reaction>
</comment>
<name>A0A9D9GRC7_9BACL</name>
<reference evidence="8" key="2">
    <citation type="journal article" date="2021" name="PeerJ">
        <title>Extensive microbial diversity within the chicken gut microbiome revealed by metagenomics and culture.</title>
        <authorList>
            <person name="Gilroy R."/>
            <person name="Ravi A."/>
            <person name="Getino M."/>
            <person name="Pursley I."/>
            <person name="Horton D.L."/>
            <person name="Alikhan N.F."/>
            <person name="Baker D."/>
            <person name="Gharbi K."/>
            <person name="Hall N."/>
            <person name="Watson M."/>
            <person name="Adriaenssens E.M."/>
            <person name="Foster-Nyarko E."/>
            <person name="Jarju S."/>
            <person name="Secka A."/>
            <person name="Antonio M."/>
            <person name="Oren A."/>
            <person name="Chaudhuri R.R."/>
            <person name="La Ragione R."/>
            <person name="Hildebrand F."/>
            <person name="Pallen M.J."/>
        </authorList>
    </citation>
    <scope>NUCLEOTIDE SEQUENCE</scope>
    <source>
        <strain evidence="8">1748</strain>
    </source>
</reference>
<accession>A0A9D9GRC7</accession>
<dbReference type="Pfam" id="PF00521">
    <property type="entry name" value="DNA_topoisoIV"/>
    <property type="match status" value="1"/>
</dbReference>
<dbReference type="GO" id="GO:0009330">
    <property type="term" value="C:DNA topoisomerase type II (double strand cut, ATP-hydrolyzing) complex"/>
    <property type="evidence" value="ECO:0007669"/>
    <property type="project" value="TreeGrafter"/>
</dbReference>
<dbReference type="Gene3D" id="1.10.268.10">
    <property type="entry name" value="Topoisomerase, domain 3"/>
    <property type="match status" value="1"/>
</dbReference>
<gene>
    <name evidence="8" type="ORF">IAC78_03415</name>
</gene>
<dbReference type="PROSITE" id="PS52040">
    <property type="entry name" value="TOPO_IIA"/>
    <property type="match status" value="1"/>
</dbReference>
<dbReference type="Proteomes" id="UP000823629">
    <property type="component" value="Unassembled WGS sequence"/>
</dbReference>
<dbReference type="GO" id="GO:0003677">
    <property type="term" value="F:DNA binding"/>
    <property type="evidence" value="ECO:0007669"/>
    <property type="project" value="UniProtKB-UniRule"/>
</dbReference>
<evidence type="ECO:0000256" key="2">
    <source>
        <dbReference type="ARBA" id="ARBA00012895"/>
    </source>
</evidence>